<comment type="subcellular location">
    <subcellularLocation>
        <location evidence="1">Mitochondrion</location>
    </subcellularLocation>
</comment>
<evidence type="ECO:0000313" key="3">
    <source>
        <dbReference type="Proteomes" id="UP000092124"/>
    </source>
</evidence>
<comment type="caution">
    <text evidence="2">The sequence shown here is derived from an EMBL/GenBank/DDBJ whole genome shotgun (WGS) entry which is preliminary data.</text>
</comment>
<evidence type="ECO:0000256" key="1">
    <source>
        <dbReference type="ARBA" id="ARBA00004173"/>
    </source>
</evidence>
<dbReference type="EMBL" id="LZPO01089554">
    <property type="protein sequence ID" value="OBS65718.1"/>
    <property type="molecule type" value="Genomic_DNA"/>
</dbReference>
<keyword evidence="3" id="KW-1185">Reference proteome</keyword>
<protein>
    <submittedName>
        <fullName evidence="2">Uncharacterized protein</fullName>
    </submittedName>
</protein>
<reference evidence="2 3" key="1">
    <citation type="submission" date="2016-06" db="EMBL/GenBank/DDBJ databases">
        <title>The Draft Genome Sequence and Annotation of the Desert Woodrat Neotoma lepida.</title>
        <authorList>
            <person name="Campbell M."/>
            <person name="Oakeson K.F."/>
            <person name="Yandell M."/>
            <person name="Halpert J.R."/>
            <person name="Dearing D."/>
        </authorList>
    </citation>
    <scope>NUCLEOTIDE SEQUENCE [LARGE SCALE GENOMIC DNA]</scope>
    <source>
        <strain evidence="2">417</strain>
        <tissue evidence="2">Liver</tissue>
    </source>
</reference>
<dbReference type="AlphaFoldDB" id="A0A1A6GHG4"/>
<feature type="non-terminal residue" evidence="2">
    <location>
        <position position="1"/>
    </location>
</feature>
<dbReference type="InterPro" id="IPR019266">
    <property type="entry name" value="Ribosomal_mS27"/>
</dbReference>
<proteinExistence type="predicted"/>
<dbReference type="PANTHER" id="PTHR21393:SF0">
    <property type="entry name" value="SMALL RIBOSOMAL SUBUNIT PROTEIN MS27"/>
    <property type="match status" value="1"/>
</dbReference>
<gene>
    <name evidence="2" type="ORF">A6R68_05742</name>
</gene>
<dbReference type="STRING" id="56216.A0A1A6GHG4"/>
<dbReference type="Proteomes" id="UP000092124">
    <property type="component" value="Unassembled WGS sequence"/>
</dbReference>
<dbReference type="Pfam" id="PF10037">
    <property type="entry name" value="MRP-S27"/>
    <property type="match status" value="1"/>
</dbReference>
<name>A0A1A6GHG4_NEOLE</name>
<feature type="non-terminal residue" evidence="2">
    <location>
        <position position="83"/>
    </location>
</feature>
<dbReference type="OrthoDB" id="19830at2759"/>
<sequence length="83" mass="9404">ALAMCEDSGQSIIQEPVTWAAHEGRCGKKREWTEGCSGAMGKAGGFRHSPNCWYLRDWTIHTWIRQCLKYGAQDKALYTLVNK</sequence>
<accession>A0A1A6GHG4</accession>
<organism evidence="2 3">
    <name type="scientific">Neotoma lepida</name>
    <name type="common">Desert woodrat</name>
    <dbReference type="NCBI Taxonomy" id="56216"/>
    <lineage>
        <taxon>Eukaryota</taxon>
        <taxon>Metazoa</taxon>
        <taxon>Chordata</taxon>
        <taxon>Craniata</taxon>
        <taxon>Vertebrata</taxon>
        <taxon>Euteleostomi</taxon>
        <taxon>Mammalia</taxon>
        <taxon>Eutheria</taxon>
        <taxon>Euarchontoglires</taxon>
        <taxon>Glires</taxon>
        <taxon>Rodentia</taxon>
        <taxon>Myomorpha</taxon>
        <taxon>Muroidea</taxon>
        <taxon>Cricetidae</taxon>
        <taxon>Neotominae</taxon>
        <taxon>Neotoma</taxon>
    </lineage>
</organism>
<evidence type="ECO:0000313" key="2">
    <source>
        <dbReference type="EMBL" id="OBS65718.1"/>
    </source>
</evidence>
<dbReference type="InterPro" id="IPR034913">
    <property type="entry name" value="mS27/PTCD2"/>
</dbReference>
<dbReference type="PANTHER" id="PTHR21393">
    <property type="entry name" value="MITOCHONDRIAL 28S RIBOSOMAL PROTEIN S27"/>
    <property type="match status" value="1"/>
</dbReference>
<dbReference type="GO" id="GO:0005739">
    <property type="term" value="C:mitochondrion"/>
    <property type="evidence" value="ECO:0007669"/>
    <property type="project" value="UniProtKB-SubCell"/>
</dbReference>